<reference evidence="1" key="1">
    <citation type="journal article" date="2014" name="Front. Microbiol.">
        <title>High frequency of phylogenetically diverse reductive dehalogenase-homologous genes in deep subseafloor sedimentary metagenomes.</title>
        <authorList>
            <person name="Kawai M."/>
            <person name="Futagami T."/>
            <person name="Toyoda A."/>
            <person name="Takaki Y."/>
            <person name="Nishi S."/>
            <person name="Hori S."/>
            <person name="Arai W."/>
            <person name="Tsubouchi T."/>
            <person name="Morono Y."/>
            <person name="Uchiyama I."/>
            <person name="Ito T."/>
            <person name="Fujiyama A."/>
            <person name="Inagaki F."/>
            <person name="Takami H."/>
        </authorList>
    </citation>
    <scope>NUCLEOTIDE SEQUENCE</scope>
    <source>
        <strain evidence="1">Expedition CK06-06</strain>
    </source>
</reference>
<comment type="caution">
    <text evidence="1">The sequence shown here is derived from an EMBL/GenBank/DDBJ whole genome shotgun (WGS) entry which is preliminary data.</text>
</comment>
<gene>
    <name evidence="1" type="ORF">S12H4_35624</name>
</gene>
<proteinExistence type="predicted"/>
<dbReference type="EMBL" id="BARW01021172">
    <property type="protein sequence ID" value="GAJ00159.1"/>
    <property type="molecule type" value="Genomic_DNA"/>
</dbReference>
<dbReference type="AlphaFoldDB" id="X1T4J6"/>
<name>X1T4J6_9ZZZZ</name>
<feature type="non-terminal residue" evidence="1">
    <location>
        <position position="1"/>
    </location>
</feature>
<evidence type="ECO:0000313" key="1">
    <source>
        <dbReference type="EMBL" id="GAJ00159.1"/>
    </source>
</evidence>
<organism evidence="1">
    <name type="scientific">marine sediment metagenome</name>
    <dbReference type="NCBI Taxonomy" id="412755"/>
    <lineage>
        <taxon>unclassified sequences</taxon>
        <taxon>metagenomes</taxon>
        <taxon>ecological metagenomes</taxon>
    </lineage>
</organism>
<accession>X1T4J6</accession>
<protein>
    <submittedName>
        <fullName evidence="1">Uncharacterized protein</fullName>
    </submittedName>
</protein>
<sequence length="132" mass="15143">LSIITLAGAKTALTKAGLLSKKIESLIETWQLDKYKYSALPSKTDLDRFLIKGIITEGQYRALMLRHGFSVAHTNWYLEDFEKEVGEPVRGPTKADLENFFKKGIIEIAEYRSEMSLMGYSAKHIEYYIKEM</sequence>